<proteinExistence type="predicted"/>
<dbReference type="AlphaFoldDB" id="A0AAD9AG69"/>
<accession>A0AAD9AG69</accession>
<gene>
    <name evidence="2" type="ORF">CCHR01_11257</name>
</gene>
<evidence type="ECO:0000313" key="3">
    <source>
        <dbReference type="Proteomes" id="UP001243330"/>
    </source>
</evidence>
<feature type="region of interest" description="Disordered" evidence="1">
    <location>
        <begin position="1"/>
        <end position="60"/>
    </location>
</feature>
<protein>
    <submittedName>
        <fullName evidence="2">Uncharacterized protein</fullName>
    </submittedName>
</protein>
<sequence>MMSGAAGPASRPLSSPISESRNIGSIDPSSAEMLVGGEQRQWSACRTGRRSDTWRAFTQS</sequence>
<dbReference type="Proteomes" id="UP001243330">
    <property type="component" value="Unassembled WGS sequence"/>
</dbReference>
<name>A0AAD9AG69_9PEZI</name>
<evidence type="ECO:0000256" key="1">
    <source>
        <dbReference type="SAM" id="MobiDB-lite"/>
    </source>
</evidence>
<comment type="caution">
    <text evidence="2">The sequence shown here is derived from an EMBL/GenBank/DDBJ whole genome shotgun (WGS) entry which is preliminary data.</text>
</comment>
<evidence type="ECO:0000313" key="2">
    <source>
        <dbReference type="EMBL" id="KAK1846112.1"/>
    </source>
</evidence>
<reference evidence="2" key="1">
    <citation type="submission" date="2023-01" db="EMBL/GenBank/DDBJ databases">
        <title>Colletotrichum chrysophilum M932 genome sequence.</title>
        <authorList>
            <person name="Baroncelli R."/>
        </authorList>
    </citation>
    <scope>NUCLEOTIDE SEQUENCE</scope>
    <source>
        <strain evidence="2">M932</strain>
    </source>
</reference>
<organism evidence="2 3">
    <name type="scientific">Colletotrichum chrysophilum</name>
    <dbReference type="NCBI Taxonomy" id="1836956"/>
    <lineage>
        <taxon>Eukaryota</taxon>
        <taxon>Fungi</taxon>
        <taxon>Dikarya</taxon>
        <taxon>Ascomycota</taxon>
        <taxon>Pezizomycotina</taxon>
        <taxon>Sordariomycetes</taxon>
        <taxon>Hypocreomycetidae</taxon>
        <taxon>Glomerellales</taxon>
        <taxon>Glomerellaceae</taxon>
        <taxon>Colletotrichum</taxon>
        <taxon>Colletotrichum gloeosporioides species complex</taxon>
    </lineage>
</organism>
<feature type="compositionally biased region" description="Polar residues" evidence="1">
    <location>
        <begin position="12"/>
        <end position="23"/>
    </location>
</feature>
<keyword evidence="3" id="KW-1185">Reference proteome</keyword>
<dbReference type="EMBL" id="JAQOWY010000248">
    <property type="protein sequence ID" value="KAK1846112.1"/>
    <property type="molecule type" value="Genomic_DNA"/>
</dbReference>